<feature type="domain" description="Radical SAM core" evidence="6">
    <location>
        <begin position="61"/>
        <end position="199"/>
    </location>
</feature>
<evidence type="ECO:0000259" key="6">
    <source>
        <dbReference type="Pfam" id="PF04055"/>
    </source>
</evidence>
<name>A0A1L7ADF5_9PROT</name>
<dbReference type="SUPFAM" id="SSF102114">
    <property type="entry name" value="Radical SAM enzymes"/>
    <property type="match status" value="1"/>
</dbReference>
<evidence type="ECO:0000259" key="7">
    <source>
        <dbReference type="Pfam" id="PF13186"/>
    </source>
</evidence>
<dbReference type="STRING" id="257708.RGI145_06555"/>
<keyword evidence="3" id="KW-0479">Metal-binding</keyword>
<protein>
    <recommendedName>
        <fullName evidence="10">Pyrroloquinoline quinone biosynthesis protein PqqE</fullName>
    </recommendedName>
</protein>
<organism evidence="8 9">
    <name type="scientific">Roseomonas gilardii</name>
    <dbReference type="NCBI Taxonomy" id="257708"/>
    <lineage>
        <taxon>Bacteria</taxon>
        <taxon>Pseudomonadati</taxon>
        <taxon>Pseudomonadota</taxon>
        <taxon>Alphaproteobacteria</taxon>
        <taxon>Acetobacterales</taxon>
        <taxon>Roseomonadaceae</taxon>
        <taxon>Roseomonas</taxon>
    </lineage>
</organism>
<dbReference type="KEGG" id="rgi:RGI145_06555"/>
<dbReference type="GO" id="GO:0046872">
    <property type="term" value="F:metal ion binding"/>
    <property type="evidence" value="ECO:0007669"/>
    <property type="project" value="UniProtKB-KW"/>
</dbReference>
<dbReference type="Pfam" id="PF13186">
    <property type="entry name" value="SPASM"/>
    <property type="match status" value="1"/>
</dbReference>
<dbReference type="AlphaFoldDB" id="A0A1L7ADF5"/>
<keyword evidence="4" id="KW-0408">Iron</keyword>
<evidence type="ECO:0000256" key="1">
    <source>
        <dbReference type="ARBA" id="ARBA00001966"/>
    </source>
</evidence>
<dbReference type="InterPro" id="IPR050377">
    <property type="entry name" value="Radical_SAM_PqqE_MftC-like"/>
</dbReference>
<dbReference type="SFLD" id="SFLDS00029">
    <property type="entry name" value="Radical_SAM"/>
    <property type="match status" value="1"/>
</dbReference>
<keyword evidence="5" id="KW-0411">Iron-sulfur</keyword>
<dbReference type="InterPro" id="IPR058240">
    <property type="entry name" value="rSAM_sf"/>
</dbReference>
<dbReference type="InterPro" id="IPR007197">
    <property type="entry name" value="rSAM"/>
</dbReference>
<evidence type="ECO:0008006" key="10">
    <source>
        <dbReference type="Google" id="ProtNLM"/>
    </source>
</evidence>
<evidence type="ECO:0000313" key="9">
    <source>
        <dbReference type="Proteomes" id="UP000185494"/>
    </source>
</evidence>
<dbReference type="GO" id="GO:0003824">
    <property type="term" value="F:catalytic activity"/>
    <property type="evidence" value="ECO:0007669"/>
    <property type="project" value="InterPro"/>
</dbReference>
<evidence type="ECO:0000313" key="8">
    <source>
        <dbReference type="EMBL" id="APT56816.1"/>
    </source>
</evidence>
<dbReference type="Gene3D" id="3.20.20.70">
    <property type="entry name" value="Aldolase class I"/>
    <property type="match status" value="1"/>
</dbReference>
<sequence>MSSPCHRIPALDARVTRPEQIMRPRAAMAPRSLRRQQVDTDIARMTGFTPEPDLFNILILNYTMKCPLACDYCCYGCSPKRSETMDEALALDLVDQAAELGIFAQCGFTGGEALIFHDEIMRITARMQKHGLPFSMISSCYWAKDMAEARRVLRDLAAHGIDVFTATHDPSHQNWVPLQYVRNAIDAARECGVRVCLCSSFYDDTMRLEQIFPEYAGQPDIDIVNRVVLPDVGRMGQRNISVTPASYGHVPQSPGFGSCYKRIYHDITVFWDGEVYPCCSVYNREMPKLSLGNVYRDTLSEVWDRAEGSLLLRVMKSQNFAELYRLLREADADLARDLPDPSQAVGPCHLCHRLFRDPVLADRILAVMERLECERITQLLAAVRAQKGDAAGERVILDTLRSVSIV</sequence>
<dbReference type="CDD" id="cd21109">
    <property type="entry name" value="SPASM"/>
    <property type="match status" value="1"/>
</dbReference>
<evidence type="ECO:0000256" key="5">
    <source>
        <dbReference type="ARBA" id="ARBA00023014"/>
    </source>
</evidence>
<dbReference type="Proteomes" id="UP000185494">
    <property type="component" value="Chromosome 1"/>
</dbReference>
<dbReference type="InterPro" id="IPR013785">
    <property type="entry name" value="Aldolase_TIM"/>
</dbReference>
<comment type="cofactor">
    <cofactor evidence="1">
        <name>[4Fe-4S] cluster</name>
        <dbReference type="ChEBI" id="CHEBI:49883"/>
    </cofactor>
</comment>
<dbReference type="eggNOG" id="COG0535">
    <property type="taxonomic scope" value="Bacteria"/>
</dbReference>
<dbReference type="RefSeq" id="WP_075797740.1">
    <property type="nucleotide sequence ID" value="NZ_CP015583.1"/>
</dbReference>
<evidence type="ECO:0000256" key="3">
    <source>
        <dbReference type="ARBA" id="ARBA00022723"/>
    </source>
</evidence>
<dbReference type="EMBL" id="CP015583">
    <property type="protein sequence ID" value="APT56816.1"/>
    <property type="molecule type" value="Genomic_DNA"/>
</dbReference>
<dbReference type="CDD" id="cd01335">
    <property type="entry name" value="Radical_SAM"/>
    <property type="match status" value="1"/>
</dbReference>
<accession>A0A1L7ADF5</accession>
<gene>
    <name evidence="8" type="ORF">RGI145_06555</name>
</gene>
<dbReference type="GO" id="GO:0051536">
    <property type="term" value="F:iron-sulfur cluster binding"/>
    <property type="evidence" value="ECO:0007669"/>
    <property type="project" value="UniProtKB-KW"/>
</dbReference>
<dbReference type="Pfam" id="PF04055">
    <property type="entry name" value="Radical_SAM"/>
    <property type="match status" value="1"/>
</dbReference>
<keyword evidence="2" id="KW-0949">S-adenosyl-L-methionine</keyword>
<proteinExistence type="predicted"/>
<dbReference type="InterPro" id="IPR023885">
    <property type="entry name" value="4Fe4S-binding_SPASM_dom"/>
</dbReference>
<evidence type="ECO:0000256" key="4">
    <source>
        <dbReference type="ARBA" id="ARBA00023004"/>
    </source>
</evidence>
<dbReference type="PANTHER" id="PTHR11228">
    <property type="entry name" value="RADICAL SAM DOMAIN PROTEIN"/>
    <property type="match status" value="1"/>
</dbReference>
<dbReference type="SFLD" id="SFLDG01067">
    <property type="entry name" value="SPASM/twitch_domain_containing"/>
    <property type="match status" value="1"/>
</dbReference>
<dbReference type="PANTHER" id="PTHR11228:SF34">
    <property type="entry name" value="TUNGSTEN-CONTAINING ALDEHYDE FERREDOXIN OXIDOREDUCTASE COFACTOR MODIFYING PROTEIN"/>
    <property type="match status" value="1"/>
</dbReference>
<reference evidence="8 9" key="1">
    <citation type="submission" date="2016-05" db="EMBL/GenBank/DDBJ databases">
        <title>Complete Genome and Methylome Analysis of Psychrotrophic Bacterial Isolates from Antarctic Lake Untersee.</title>
        <authorList>
            <person name="Fomenkov A."/>
            <person name="Akimov V.N."/>
            <person name="Vasilyeva L.V."/>
            <person name="Andersen D."/>
            <person name="Vincze T."/>
            <person name="Roberts R.J."/>
        </authorList>
    </citation>
    <scope>NUCLEOTIDE SEQUENCE [LARGE SCALE GENOMIC DNA]</scope>
    <source>
        <strain evidence="8 9">U14-5</strain>
    </source>
</reference>
<evidence type="ECO:0000256" key="2">
    <source>
        <dbReference type="ARBA" id="ARBA00022691"/>
    </source>
</evidence>
<feature type="domain" description="4Fe4S-binding SPASM" evidence="7">
    <location>
        <begin position="259"/>
        <end position="306"/>
    </location>
</feature>